<dbReference type="RefSeq" id="WP_075365423.1">
    <property type="nucleotide sequence ID" value="NZ_MLBF01000021.1"/>
</dbReference>
<dbReference type="OrthoDB" id="1807786at2"/>
<dbReference type="EMBL" id="MLBF01000021">
    <property type="protein sequence ID" value="OLN30981.1"/>
    <property type="molecule type" value="Genomic_DNA"/>
</dbReference>
<sequence>MDKNDEISCAECIYCGSTENVFSFCKTQQTGESDKKVCYCACPNCADHIEKNLSPEVPCKTCEICGKETDVFAFCSYAPTEEGQAEKVCYCVCPDCVGELQDKVFDYYDEALAKGML</sequence>
<dbReference type="STRING" id="1888891.DSOL_2868"/>
<protein>
    <submittedName>
        <fullName evidence="1">Uncharacterized protein</fullName>
    </submittedName>
</protein>
<proteinExistence type="predicted"/>
<accession>A0A1Q8QUF6</accession>
<name>A0A1Q8QUF6_9FIRM</name>
<evidence type="ECO:0000313" key="1">
    <source>
        <dbReference type="EMBL" id="OLN30981.1"/>
    </source>
</evidence>
<organism evidence="1 2">
    <name type="scientific">Desulfosporosinus metallidurans</name>
    <dbReference type="NCBI Taxonomy" id="1888891"/>
    <lineage>
        <taxon>Bacteria</taxon>
        <taxon>Bacillati</taxon>
        <taxon>Bacillota</taxon>
        <taxon>Clostridia</taxon>
        <taxon>Eubacteriales</taxon>
        <taxon>Desulfitobacteriaceae</taxon>
        <taxon>Desulfosporosinus</taxon>
    </lineage>
</organism>
<reference evidence="1 2" key="1">
    <citation type="submission" date="2016-09" db="EMBL/GenBank/DDBJ databases">
        <title>Complete genome of Desulfosporosinus sp. OL.</title>
        <authorList>
            <person name="Mardanov A."/>
            <person name="Beletsky A."/>
            <person name="Panova A."/>
            <person name="Karnachuk O."/>
            <person name="Ravin N."/>
        </authorList>
    </citation>
    <scope>NUCLEOTIDE SEQUENCE [LARGE SCALE GENOMIC DNA]</scope>
    <source>
        <strain evidence="1 2">OL</strain>
    </source>
</reference>
<dbReference type="Proteomes" id="UP000186102">
    <property type="component" value="Unassembled WGS sequence"/>
</dbReference>
<comment type="caution">
    <text evidence="1">The sequence shown here is derived from an EMBL/GenBank/DDBJ whole genome shotgun (WGS) entry which is preliminary data.</text>
</comment>
<evidence type="ECO:0000313" key="2">
    <source>
        <dbReference type="Proteomes" id="UP000186102"/>
    </source>
</evidence>
<dbReference type="AlphaFoldDB" id="A0A1Q8QUF6"/>
<keyword evidence="2" id="KW-1185">Reference proteome</keyword>
<gene>
    <name evidence="1" type="ORF">DSOL_2868</name>
</gene>